<gene>
    <name evidence="2" type="ORF">AVDCRST_MAG57-1896</name>
</gene>
<evidence type="ECO:0000256" key="1">
    <source>
        <dbReference type="SAM" id="MobiDB-lite"/>
    </source>
</evidence>
<evidence type="ECO:0000313" key="2">
    <source>
        <dbReference type="EMBL" id="CAA9232549.1"/>
    </source>
</evidence>
<feature type="compositionally biased region" description="Basic residues" evidence="1">
    <location>
        <begin position="84"/>
        <end position="100"/>
    </location>
</feature>
<sequence>DRRARDADLRTLRDGEPGPGRAGGGRRLRARPHPVHRPRRALPRRRAGLRPGRQEPLHDERGVLHRDRPAPGPPGRTPADPGPGRHHRQQGAGRRRRRGHRQDPRVGARLLRRLRRRGADGGHLREAAVGGDVRLRVAAHRPVDQLPLVDAAPRRPAQRPPRPL</sequence>
<feature type="compositionally biased region" description="Basic and acidic residues" evidence="1">
    <location>
        <begin position="52"/>
        <end position="69"/>
    </location>
</feature>
<dbReference type="AlphaFoldDB" id="A0A6J4HUY0"/>
<feature type="region of interest" description="Disordered" evidence="1">
    <location>
        <begin position="141"/>
        <end position="164"/>
    </location>
</feature>
<name>A0A6J4HUY0_9ACTN</name>
<feature type="compositionally biased region" description="Basic residues" evidence="1">
    <location>
        <begin position="24"/>
        <end position="48"/>
    </location>
</feature>
<protein>
    <submittedName>
        <fullName evidence="2">Xanthine-guanine phosphoribosyltransferase</fullName>
        <ecNumber evidence="2">2.4.2.22</ecNumber>
    </submittedName>
</protein>
<feature type="compositionally biased region" description="Basic and acidic residues" evidence="1">
    <location>
        <begin position="1"/>
        <end position="16"/>
    </location>
</feature>
<organism evidence="2">
    <name type="scientific">uncultured Blastococcus sp</name>
    <dbReference type="NCBI Taxonomy" id="217144"/>
    <lineage>
        <taxon>Bacteria</taxon>
        <taxon>Bacillati</taxon>
        <taxon>Actinomycetota</taxon>
        <taxon>Actinomycetes</taxon>
        <taxon>Geodermatophilales</taxon>
        <taxon>Geodermatophilaceae</taxon>
        <taxon>Blastococcus</taxon>
        <taxon>environmental samples</taxon>
    </lineage>
</organism>
<feature type="non-terminal residue" evidence="2">
    <location>
        <position position="1"/>
    </location>
</feature>
<keyword evidence="2" id="KW-0808">Transferase</keyword>
<feature type="non-terminal residue" evidence="2">
    <location>
        <position position="164"/>
    </location>
</feature>
<dbReference type="GO" id="GO:0000310">
    <property type="term" value="F:xanthine phosphoribosyltransferase activity"/>
    <property type="evidence" value="ECO:0007669"/>
    <property type="project" value="UniProtKB-EC"/>
</dbReference>
<reference evidence="2" key="1">
    <citation type="submission" date="2020-02" db="EMBL/GenBank/DDBJ databases">
        <authorList>
            <person name="Meier V. D."/>
        </authorList>
    </citation>
    <scope>NUCLEOTIDE SEQUENCE</scope>
    <source>
        <strain evidence="2">AVDCRST_MAG57</strain>
    </source>
</reference>
<proteinExistence type="predicted"/>
<keyword evidence="2" id="KW-0328">Glycosyltransferase</keyword>
<feature type="region of interest" description="Disordered" evidence="1">
    <location>
        <begin position="1"/>
        <end position="124"/>
    </location>
</feature>
<dbReference type="EMBL" id="CADCTI010000100">
    <property type="protein sequence ID" value="CAA9232549.1"/>
    <property type="molecule type" value="Genomic_DNA"/>
</dbReference>
<dbReference type="EC" id="2.4.2.22" evidence="2"/>
<accession>A0A6J4HUY0</accession>